<comment type="caution">
    <text evidence="2">The sequence shown here is derived from an EMBL/GenBank/DDBJ whole genome shotgun (WGS) entry which is preliminary data.</text>
</comment>
<dbReference type="EMBL" id="JAIWYP010000011">
    <property type="protein sequence ID" value="KAH3742360.1"/>
    <property type="molecule type" value="Genomic_DNA"/>
</dbReference>
<keyword evidence="3" id="KW-1185">Reference proteome</keyword>
<reference evidence="2" key="1">
    <citation type="journal article" date="2019" name="bioRxiv">
        <title>The Genome of the Zebra Mussel, Dreissena polymorpha: A Resource for Invasive Species Research.</title>
        <authorList>
            <person name="McCartney M.A."/>
            <person name="Auch B."/>
            <person name="Kono T."/>
            <person name="Mallez S."/>
            <person name="Zhang Y."/>
            <person name="Obille A."/>
            <person name="Becker A."/>
            <person name="Abrahante J.E."/>
            <person name="Garbe J."/>
            <person name="Badalamenti J.P."/>
            <person name="Herman A."/>
            <person name="Mangelson H."/>
            <person name="Liachko I."/>
            <person name="Sullivan S."/>
            <person name="Sone E.D."/>
            <person name="Koren S."/>
            <person name="Silverstein K.A.T."/>
            <person name="Beckman K.B."/>
            <person name="Gohl D.M."/>
        </authorList>
    </citation>
    <scope>NUCLEOTIDE SEQUENCE</scope>
    <source>
        <strain evidence="2">Duluth1</strain>
        <tissue evidence="2">Whole animal</tissue>
    </source>
</reference>
<evidence type="ECO:0000313" key="3">
    <source>
        <dbReference type="Proteomes" id="UP000828390"/>
    </source>
</evidence>
<feature type="region of interest" description="Disordered" evidence="1">
    <location>
        <begin position="26"/>
        <end position="45"/>
    </location>
</feature>
<reference evidence="2" key="2">
    <citation type="submission" date="2020-11" db="EMBL/GenBank/DDBJ databases">
        <authorList>
            <person name="McCartney M.A."/>
            <person name="Auch B."/>
            <person name="Kono T."/>
            <person name="Mallez S."/>
            <person name="Becker A."/>
            <person name="Gohl D.M."/>
            <person name="Silverstein K.A.T."/>
            <person name="Koren S."/>
            <person name="Bechman K.B."/>
            <person name="Herman A."/>
            <person name="Abrahante J.E."/>
            <person name="Garbe J."/>
        </authorList>
    </citation>
    <scope>NUCLEOTIDE SEQUENCE</scope>
    <source>
        <strain evidence="2">Duluth1</strain>
        <tissue evidence="2">Whole animal</tissue>
    </source>
</reference>
<sequence>MHIVTCSFSDHASPLHWVPGPSSISALGTKSPLPPPPHPPPSHPPMPSLHEWRVCWSPFLKFTRPVNDV</sequence>
<accession>A0A9D4I0T1</accession>
<evidence type="ECO:0000313" key="2">
    <source>
        <dbReference type="EMBL" id="KAH3742360.1"/>
    </source>
</evidence>
<dbReference type="Proteomes" id="UP000828390">
    <property type="component" value="Unassembled WGS sequence"/>
</dbReference>
<gene>
    <name evidence="2" type="ORF">DPMN_049101</name>
</gene>
<protein>
    <submittedName>
        <fullName evidence="2">Uncharacterized protein</fullName>
    </submittedName>
</protein>
<dbReference type="AlphaFoldDB" id="A0A9D4I0T1"/>
<evidence type="ECO:0000256" key="1">
    <source>
        <dbReference type="SAM" id="MobiDB-lite"/>
    </source>
</evidence>
<organism evidence="2 3">
    <name type="scientific">Dreissena polymorpha</name>
    <name type="common">Zebra mussel</name>
    <name type="synonym">Mytilus polymorpha</name>
    <dbReference type="NCBI Taxonomy" id="45954"/>
    <lineage>
        <taxon>Eukaryota</taxon>
        <taxon>Metazoa</taxon>
        <taxon>Spiralia</taxon>
        <taxon>Lophotrochozoa</taxon>
        <taxon>Mollusca</taxon>
        <taxon>Bivalvia</taxon>
        <taxon>Autobranchia</taxon>
        <taxon>Heteroconchia</taxon>
        <taxon>Euheterodonta</taxon>
        <taxon>Imparidentia</taxon>
        <taxon>Neoheterodontei</taxon>
        <taxon>Myida</taxon>
        <taxon>Dreissenoidea</taxon>
        <taxon>Dreissenidae</taxon>
        <taxon>Dreissena</taxon>
    </lineage>
</organism>
<feature type="compositionally biased region" description="Pro residues" evidence="1">
    <location>
        <begin position="32"/>
        <end position="45"/>
    </location>
</feature>
<name>A0A9D4I0T1_DREPO</name>
<proteinExistence type="predicted"/>